<reference evidence="1" key="1">
    <citation type="submission" date="2014-09" db="EMBL/GenBank/DDBJ databases">
        <authorList>
            <person name="Magalhaes I.L.F."/>
            <person name="Oliveira U."/>
            <person name="Santos F.R."/>
            <person name="Vidigal T.H.D.A."/>
            <person name="Brescovit A.D."/>
            <person name="Santos A.J."/>
        </authorList>
    </citation>
    <scope>NUCLEOTIDE SEQUENCE</scope>
    <source>
        <tissue evidence="1">Shoot tissue taken approximately 20 cm above the soil surface</tissue>
    </source>
</reference>
<dbReference type="AlphaFoldDB" id="A0A0A9F1Y3"/>
<organism evidence="1">
    <name type="scientific">Arundo donax</name>
    <name type="common">Giant reed</name>
    <name type="synonym">Donax arundinaceus</name>
    <dbReference type="NCBI Taxonomy" id="35708"/>
    <lineage>
        <taxon>Eukaryota</taxon>
        <taxon>Viridiplantae</taxon>
        <taxon>Streptophyta</taxon>
        <taxon>Embryophyta</taxon>
        <taxon>Tracheophyta</taxon>
        <taxon>Spermatophyta</taxon>
        <taxon>Magnoliopsida</taxon>
        <taxon>Liliopsida</taxon>
        <taxon>Poales</taxon>
        <taxon>Poaceae</taxon>
        <taxon>PACMAD clade</taxon>
        <taxon>Arundinoideae</taxon>
        <taxon>Arundineae</taxon>
        <taxon>Arundo</taxon>
    </lineage>
</organism>
<sequence>MINRDFAARKTRTPCKVTMQTENTVPDISKINRWLPIILGRGGKHRVVLCVYLPICEKHN</sequence>
<protein>
    <submittedName>
        <fullName evidence="1">Uncharacterized protein</fullName>
    </submittedName>
</protein>
<reference evidence="1" key="2">
    <citation type="journal article" date="2015" name="Data Brief">
        <title>Shoot transcriptome of the giant reed, Arundo donax.</title>
        <authorList>
            <person name="Barrero R.A."/>
            <person name="Guerrero F.D."/>
            <person name="Moolhuijzen P."/>
            <person name="Goolsby J.A."/>
            <person name="Tidwell J."/>
            <person name="Bellgard S.E."/>
            <person name="Bellgard M.I."/>
        </authorList>
    </citation>
    <scope>NUCLEOTIDE SEQUENCE</scope>
    <source>
        <tissue evidence="1">Shoot tissue taken approximately 20 cm above the soil surface</tissue>
    </source>
</reference>
<name>A0A0A9F1Y3_ARUDO</name>
<proteinExistence type="predicted"/>
<evidence type="ECO:0000313" key="1">
    <source>
        <dbReference type="EMBL" id="JAE02313.1"/>
    </source>
</evidence>
<dbReference type="EMBL" id="GBRH01195583">
    <property type="protein sequence ID" value="JAE02313.1"/>
    <property type="molecule type" value="Transcribed_RNA"/>
</dbReference>
<accession>A0A0A9F1Y3</accession>